<evidence type="ECO:0000256" key="8">
    <source>
        <dbReference type="SAM" id="Phobius"/>
    </source>
</evidence>
<gene>
    <name evidence="12" type="ORF">SAMN04488127_2229</name>
</gene>
<reference evidence="13" key="1">
    <citation type="submission" date="2016-10" db="EMBL/GenBank/DDBJ databases">
        <authorList>
            <person name="Varghese N."/>
            <person name="Submissions S."/>
        </authorList>
    </citation>
    <scope>NUCLEOTIDE SEQUENCE [LARGE SCALE GENOMIC DNA]</scope>
    <source>
        <strain evidence="13">CGMCC 1.6763</strain>
    </source>
</reference>
<evidence type="ECO:0000313" key="13">
    <source>
        <dbReference type="Proteomes" id="UP000199200"/>
    </source>
</evidence>
<dbReference type="InterPro" id="IPR023408">
    <property type="entry name" value="MscS_beta-dom_sf"/>
</dbReference>
<dbReference type="Gene3D" id="3.30.70.100">
    <property type="match status" value="1"/>
</dbReference>
<dbReference type="FunFam" id="2.30.30.60:FF:000001">
    <property type="entry name" value="MscS Mechanosensitive ion channel"/>
    <property type="match status" value="1"/>
</dbReference>
<evidence type="ECO:0000256" key="1">
    <source>
        <dbReference type="ARBA" id="ARBA00004651"/>
    </source>
</evidence>
<comment type="similarity">
    <text evidence="2">Belongs to the MscS (TC 1.A.23) family.</text>
</comment>
<dbReference type="InterPro" id="IPR049278">
    <property type="entry name" value="MS_channel_C"/>
</dbReference>
<dbReference type="GO" id="GO:0008381">
    <property type="term" value="F:mechanosensitive monoatomic ion channel activity"/>
    <property type="evidence" value="ECO:0007669"/>
    <property type="project" value="InterPro"/>
</dbReference>
<dbReference type="PANTHER" id="PTHR30460:SF0">
    <property type="entry name" value="MODERATE CONDUCTANCE MECHANOSENSITIVE CHANNEL YBIO"/>
    <property type="match status" value="1"/>
</dbReference>
<feature type="domain" description="Mechanosensitive ion channel transmembrane helices 2/3" evidence="11">
    <location>
        <begin position="92"/>
        <end position="133"/>
    </location>
</feature>
<evidence type="ECO:0000313" key="12">
    <source>
        <dbReference type="EMBL" id="SEJ56236.1"/>
    </source>
</evidence>
<dbReference type="Gene3D" id="1.10.287.1260">
    <property type="match status" value="1"/>
</dbReference>
<evidence type="ECO:0000259" key="9">
    <source>
        <dbReference type="Pfam" id="PF00924"/>
    </source>
</evidence>
<keyword evidence="13" id="KW-1185">Reference proteome</keyword>
<feature type="domain" description="Mechanosensitive ion channel MscS C-terminal" evidence="10">
    <location>
        <begin position="206"/>
        <end position="291"/>
    </location>
</feature>
<dbReference type="InterPro" id="IPR010920">
    <property type="entry name" value="LSM_dom_sf"/>
</dbReference>
<organism evidence="12 13">
    <name type="scientific">Bhargavaea ginsengi</name>
    <dbReference type="NCBI Taxonomy" id="426757"/>
    <lineage>
        <taxon>Bacteria</taxon>
        <taxon>Bacillati</taxon>
        <taxon>Bacillota</taxon>
        <taxon>Bacilli</taxon>
        <taxon>Bacillales</taxon>
        <taxon>Caryophanaceae</taxon>
        <taxon>Bhargavaea</taxon>
    </lineage>
</organism>
<comment type="subcellular location">
    <subcellularLocation>
        <location evidence="1">Cell membrane</location>
        <topology evidence="1">Multi-pass membrane protein</topology>
    </subcellularLocation>
</comment>
<dbReference type="STRING" id="426757.SAMN04488127_2229"/>
<dbReference type="SUPFAM" id="SSF82689">
    <property type="entry name" value="Mechanosensitive channel protein MscS (YggB), C-terminal domain"/>
    <property type="match status" value="1"/>
</dbReference>
<dbReference type="AlphaFoldDB" id="A0A1H6ZUB6"/>
<dbReference type="Pfam" id="PF21082">
    <property type="entry name" value="MS_channel_3rd"/>
    <property type="match status" value="1"/>
</dbReference>
<feature type="transmembrane region" description="Helical" evidence="8">
    <location>
        <begin position="86"/>
        <end position="108"/>
    </location>
</feature>
<dbReference type="Pfam" id="PF21088">
    <property type="entry name" value="MS_channel_1st"/>
    <property type="match status" value="1"/>
</dbReference>
<protein>
    <submittedName>
        <fullName evidence="12">Small conductance mechanosensitive channel</fullName>
    </submittedName>
</protein>
<evidence type="ECO:0000256" key="3">
    <source>
        <dbReference type="ARBA" id="ARBA00022475"/>
    </source>
</evidence>
<dbReference type="RefSeq" id="WP_092053877.1">
    <property type="nucleotide sequence ID" value="NZ_FNZF01000003.1"/>
</dbReference>
<evidence type="ECO:0000256" key="4">
    <source>
        <dbReference type="ARBA" id="ARBA00022692"/>
    </source>
</evidence>
<keyword evidence="6 8" id="KW-0472">Membrane</keyword>
<dbReference type="Gene3D" id="2.30.30.60">
    <property type="match status" value="1"/>
</dbReference>
<dbReference type="SUPFAM" id="SSF82861">
    <property type="entry name" value="Mechanosensitive channel protein MscS (YggB), transmembrane region"/>
    <property type="match status" value="1"/>
</dbReference>
<keyword evidence="4 8" id="KW-0812">Transmembrane</keyword>
<dbReference type="PANTHER" id="PTHR30460">
    <property type="entry name" value="MODERATE CONDUCTANCE MECHANOSENSITIVE CHANNEL YBIO"/>
    <property type="match status" value="1"/>
</dbReference>
<evidence type="ECO:0000256" key="6">
    <source>
        <dbReference type="ARBA" id="ARBA00023136"/>
    </source>
</evidence>
<keyword evidence="5 8" id="KW-1133">Transmembrane helix</keyword>
<evidence type="ECO:0000256" key="5">
    <source>
        <dbReference type="ARBA" id="ARBA00022989"/>
    </source>
</evidence>
<dbReference type="Pfam" id="PF00924">
    <property type="entry name" value="MS_channel_2nd"/>
    <property type="match status" value="1"/>
</dbReference>
<proteinExistence type="inferred from homology"/>
<feature type="transmembrane region" description="Helical" evidence="8">
    <location>
        <begin position="37"/>
        <end position="66"/>
    </location>
</feature>
<dbReference type="EMBL" id="FNZF01000003">
    <property type="protein sequence ID" value="SEJ56236.1"/>
    <property type="molecule type" value="Genomic_DNA"/>
</dbReference>
<dbReference type="GO" id="GO:0005886">
    <property type="term" value="C:plasma membrane"/>
    <property type="evidence" value="ECO:0007669"/>
    <property type="project" value="UniProtKB-SubCell"/>
</dbReference>
<evidence type="ECO:0000259" key="10">
    <source>
        <dbReference type="Pfam" id="PF21082"/>
    </source>
</evidence>
<dbReference type="InterPro" id="IPR011014">
    <property type="entry name" value="MscS_channel_TM-2"/>
</dbReference>
<sequence length="305" mass="33651">MATEKTEIPATEEFSEEIQKSFDLFGKAKDALLSEALWLNVGLIALKILLIIVLAGLVVRIGKAVLRRIFSVRLKRPLSDRRERTLLKLLENVISYVVYFAAILAILSTFNINVAGLIAGAGVLGLAVGFGAQSLVKDVITGFFIIFEDQFSVGDYVRIGEAEGTVEEIGLRTTKIKVYTGELHIIPNGNIQEVVNSSIYNSLAIIDVRVSYETNIPKAESLIKEFLASLMDDENYGDLLAPPDLLGVQALEPNHVVMRISAETAPMMHFGLARRLRMDLKQFLQENGIEIPYPKMVMVDSKPSG</sequence>
<dbReference type="InterPro" id="IPR049142">
    <property type="entry name" value="MS_channel_1st"/>
</dbReference>
<comment type="function">
    <text evidence="7">May play a role in resistance to osmotic downshock.</text>
</comment>
<evidence type="ECO:0000256" key="7">
    <source>
        <dbReference type="ARBA" id="ARBA00059688"/>
    </source>
</evidence>
<dbReference type="FunFam" id="1.10.287.1260:FF:000005">
    <property type="entry name" value="Mechanosensitive ion channel family protein"/>
    <property type="match status" value="1"/>
</dbReference>
<name>A0A1H6ZUB6_9BACL</name>
<dbReference type="Proteomes" id="UP000199200">
    <property type="component" value="Unassembled WGS sequence"/>
</dbReference>
<dbReference type="InterPro" id="IPR011066">
    <property type="entry name" value="MscS_channel_C_sf"/>
</dbReference>
<keyword evidence="3" id="KW-1003">Cell membrane</keyword>
<feature type="domain" description="Mechanosensitive ion channel MscS" evidence="9">
    <location>
        <begin position="135"/>
        <end position="198"/>
    </location>
</feature>
<dbReference type="InterPro" id="IPR045276">
    <property type="entry name" value="YbiO_bact"/>
</dbReference>
<dbReference type="OrthoDB" id="9809206at2"/>
<evidence type="ECO:0000256" key="2">
    <source>
        <dbReference type="ARBA" id="ARBA00008017"/>
    </source>
</evidence>
<feature type="transmembrane region" description="Helical" evidence="8">
    <location>
        <begin position="114"/>
        <end position="136"/>
    </location>
</feature>
<dbReference type="SUPFAM" id="SSF50182">
    <property type="entry name" value="Sm-like ribonucleoproteins"/>
    <property type="match status" value="1"/>
</dbReference>
<dbReference type="InterPro" id="IPR006685">
    <property type="entry name" value="MscS_channel_2nd"/>
</dbReference>
<accession>A0A1H6ZUB6</accession>
<evidence type="ECO:0000259" key="11">
    <source>
        <dbReference type="Pfam" id="PF21088"/>
    </source>
</evidence>